<evidence type="ECO:0000313" key="3">
    <source>
        <dbReference type="Proteomes" id="UP000077202"/>
    </source>
</evidence>
<dbReference type="Proteomes" id="UP000077202">
    <property type="component" value="Unassembled WGS sequence"/>
</dbReference>
<feature type="region of interest" description="Disordered" evidence="1">
    <location>
        <begin position="35"/>
        <end position="55"/>
    </location>
</feature>
<evidence type="ECO:0000256" key="1">
    <source>
        <dbReference type="SAM" id="MobiDB-lite"/>
    </source>
</evidence>
<proteinExistence type="predicted"/>
<protein>
    <submittedName>
        <fullName evidence="2">Uncharacterized protein</fullName>
    </submittedName>
</protein>
<gene>
    <name evidence="2" type="ORF">AXG93_1406s1130</name>
</gene>
<comment type="caution">
    <text evidence="2">The sequence shown here is derived from an EMBL/GenBank/DDBJ whole genome shotgun (WGS) entry which is preliminary data.</text>
</comment>
<keyword evidence="3" id="KW-1185">Reference proteome</keyword>
<name>A0A176W1U3_MARPO</name>
<evidence type="ECO:0000313" key="2">
    <source>
        <dbReference type="EMBL" id="OAE26521.1"/>
    </source>
</evidence>
<reference evidence="2" key="1">
    <citation type="submission" date="2016-03" db="EMBL/GenBank/DDBJ databases">
        <title>Mechanisms controlling the formation of the plant cell surface in tip-growing cells are functionally conserved among land plants.</title>
        <authorList>
            <person name="Honkanen S."/>
            <person name="Jones V.A."/>
            <person name="Morieri G."/>
            <person name="Champion C."/>
            <person name="Hetherington A.J."/>
            <person name="Kelly S."/>
            <person name="Saint-Marcoux D."/>
            <person name="Proust H."/>
            <person name="Prescott H."/>
            <person name="Dolan L."/>
        </authorList>
    </citation>
    <scope>NUCLEOTIDE SEQUENCE [LARGE SCALE GENOMIC DNA]</scope>
    <source>
        <tissue evidence="2">Whole gametophyte</tissue>
    </source>
</reference>
<feature type="region of interest" description="Disordered" evidence="1">
    <location>
        <begin position="95"/>
        <end position="140"/>
    </location>
</feature>
<dbReference type="AlphaFoldDB" id="A0A176W1U3"/>
<dbReference type="EMBL" id="LVLJ01002166">
    <property type="protein sequence ID" value="OAE26521.1"/>
    <property type="molecule type" value="Genomic_DNA"/>
</dbReference>
<accession>A0A176W1U3</accession>
<sequence>MRVSARRLLFRRDPLHCAEDVAVKVLTGNKVAKASPFTGHPADRRKISGGAPRGRHVLTGETGRLVRQVAPSEVAAPVSLGRNGTRAAGPRVLAKEGRPPERGAVGGIYRGTSRWEKSTDQESNRSWEAGLEPMDAGRRRSGLQKRLVGAGGVNAPSWREPYDLPVARGPAVHSSFGTRRKESRYWMH</sequence>
<feature type="compositionally biased region" description="Basic and acidic residues" evidence="1">
    <location>
        <begin position="113"/>
        <end position="125"/>
    </location>
</feature>
<organism evidence="2 3">
    <name type="scientific">Marchantia polymorpha subsp. ruderalis</name>
    <dbReference type="NCBI Taxonomy" id="1480154"/>
    <lineage>
        <taxon>Eukaryota</taxon>
        <taxon>Viridiplantae</taxon>
        <taxon>Streptophyta</taxon>
        <taxon>Embryophyta</taxon>
        <taxon>Marchantiophyta</taxon>
        <taxon>Marchantiopsida</taxon>
        <taxon>Marchantiidae</taxon>
        <taxon>Marchantiales</taxon>
        <taxon>Marchantiaceae</taxon>
        <taxon>Marchantia</taxon>
    </lineage>
</organism>